<evidence type="ECO:0000313" key="10">
    <source>
        <dbReference type="EnsemblMetazoa" id="CJA01668.1"/>
    </source>
</evidence>
<name>A0A8R1HHE8_CAEJA</name>
<protein>
    <recommendedName>
        <fullName evidence="9">Chitin-binding type-2 domain-containing protein</fullName>
    </recommendedName>
</protein>
<dbReference type="InterPro" id="IPR051940">
    <property type="entry name" value="Chitin_bind-dev_reg"/>
</dbReference>
<dbReference type="Pfam" id="PF01607">
    <property type="entry name" value="CBM_14"/>
    <property type="match status" value="10"/>
</dbReference>
<dbReference type="AlphaFoldDB" id="A0A8R1HHE8"/>
<feature type="domain" description="Chitin-binding type-2" evidence="9">
    <location>
        <begin position="94"/>
        <end position="150"/>
    </location>
</feature>
<keyword evidence="3 8" id="KW-0732">Signal</keyword>
<feature type="compositionally biased region" description="Low complexity" evidence="7">
    <location>
        <begin position="285"/>
        <end position="305"/>
    </location>
</feature>
<dbReference type="SMART" id="SM00494">
    <property type="entry name" value="ChtBD2"/>
    <property type="match status" value="10"/>
</dbReference>
<feature type="compositionally biased region" description="Low complexity" evidence="7">
    <location>
        <begin position="260"/>
        <end position="277"/>
    </location>
</feature>
<evidence type="ECO:0000259" key="9">
    <source>
        <dbReference type="PROSITE" id="PS50940"/>
    </source>
</evidence>
<feature type="region of interest" description="Disordered" evidence="7">
    <location>
        <begin position="259"/>
        <end position="324"/>
    </location>
</feature>
<evidence type="ECO:0000256" key="7">
    <source>
        <dbReference type="SAM" id="MobiDB-lite"/>
    </source>
</evidence>
<reference evidence="11" key="1">
    <citation type="submission" date="2010-08" db="EMBL/GenBank/DDBJ databases">
        <authorList>
            <consortium name="Caenorhabditis japonica Sequencing Consortium"/>
            <person name="Wilson R.K."/>
        </authorList>
    </citation>
    <scope>NUCLEOTIDE SEQUENCE [LARGE SCALE GENOMIC DNA]</scope>
    <source>
        <strain evidence="11">DF5081</strain>
    </source>
</reference>
<reference evidence="10" key="2">
    <citation type="submission" date="2022-06" db="UniProtKB">
        <authorList>
            <consortium name="EnsemblMetazoa"/>
        </authorList>
    </citation>
    <scope>IDENTIFICATION</scope>
    <source>
        <strain evidence="10">DF5081</strain>
    </source>
</reference>
<keyword evidence="4" id="KW-0677">Repeat</keyword>
<dbReference type="PANTHER" id="PTHR23301">
    <property type="entry name" value="CHITIN BINDING PERITROPHIN-A"/>
    <property type="match status" value="1"/>
</dbReference>
<dbReference type="SUPFAM" id="SSF57625">
    <property type="entry name" value="Invertebrate chitin-binding proteins"/>
    <property type="match status" value="10"/>
</dbReference>
<dbReference type="OMA" id="VDDYIYM"/>
<keyword evidence="2" id="KW-0147">Chitin-binding</keyword>
<dbReference type="GO" id="GO:0005576">
    <property type="term" value="C:extracellular region"/>
    <property type="evidence" value="ECO:0007669"/>
    <property type="project" value="InterPro"/>
</dbReference>
<evidence type="ECO:0000256" key="6">
    <source>
        <dbReference type="ARBA" id="ARBA00023180"/>
    </source>
</evidence>
<feature type="domain" description="Chitin-binding type-2" evidence="9">
    <location>
        <begin position="892"/>
        <end position="949"/>
    </location>
</feature>
<feature type="chain" id="PRO_5035770420" description="Chitin-binding type-2 domain-containing protein" evidence="8">
    <location>
        <begin position="19"/>
        <end position="1070"/>
    </location>
</feature>
<keyword evidence="11" id="KW-1185">Reference proteome</keyword>
<sequence length="1070" mass="117947">MILISFLVASIFVFEAKGGVLKPKGPQCPDGDGLYAVGCSSKYLQCVNNVEYERSCPDGLYFDRILARCERRSSNYLCNAGGRKILNVRQKAVTISCANRKSGDYPIDQNVCNANYYQCANGIFYMRKCPYNQYYSPVLKRCDYETNCMGTDGIKLNPAAAYSAPTYDHDNFVVTTKEVKEGHDGPKGVNCTTLGDATISELTCSPYFWQCTNGKLFRKSCPPGLIYVINQNLCDFPHSVKECPEFNGSETAYESAYVHPPTTTTTEAPTTKPETTPSYVTPRKTTTQQSPTTQPSYSQSIYAPPAAAPAVPPASQSYEPKTSESCKDKPDGFYEISPCHKNFLTCSNGKERLISCAHDLVYDSRVNACDFIEACQGPRKQEDVPQLHNHGGALDKKIIEVKVDFDCTEKEDGNYFKEACTKLYFRCHDRRAFAVTCPADLVYNKATETCDFAENCEKNYMEPTHLYANEEPSKDESKTAEYSQPPTVYSQPIIYTRKPTTVAHEQPKTTTQAPTTQILTTQVYTTTAATTPTPPLLDDFSCANLENGNFASGLCKSIFYTCSHNQLIATKCPENLVYNPYVGQCDYTTNVPDCRGQDQLVQDTPYTYTQKTTPPVSYTTTTASTTIKTTPVYAPVVNPYRTTLPTKYFAFCELLADGNYGEQCKPYFFKCADFETSLINCPAGLIYNLKTDACDHPQNVVGCPEYTPPTPNYLPLKNTLIPASDKPENRPVTRPHPNIDYTTKTPGPVDTTPIAEVFSCETRPDGIYALPYCTKDYVQCINGRSLLASCASDLFYSEKSGLCDYKDNISICKIRQGADIISNDACIGKSNGYYSAGCSSHYFSCIDEQIRKMVCPNKLKFCGKKGICDYPTDVAECGISVQQTNAPPAVPSDFCTIRPNGLHSFALCSAHYVVCENGIAIAGSCAAPLVFNKVNQLCDYRSNNKECGNDYVARTNAPGYYQDQYATPPNKKPTATTKGYAQPSTVFSKVYETVPTTTTLKPYEQPTNTATTVSTTTTSTTVAPTTTSRSVDDVPNTIAPYQPAATTNIPAQDTTEAFSHTTAGEEWVSY</sequence>
<evidence type="ECO:0000313" key="11">
    <source>
        <dbReference type="Proteomes" id="UP000005237"/>
    </source>
</evidence>
<feature type="domain" description="Chitin-binding type-2" evidence="9">
    <location>
        <begin position="823"/>
        <end position="879"/>
    </location>
</feature>
<dbReference type="InterPro" id="IPR036508">
    <property type="entry name" value="Chitin-bd_dom_sf"/>
</dbReference>
<proteinExistence type="predicted"/>
<evidence type="ECO:0000256" key="5">
    <source>
        <dbReference type="ARBA" id="ARBA00023157"/>
    </source>
</evidence>
<feature type="domain" description="Chitin-binding type-2" evidence="9">
    <location>
        <begin position="649"/>
        <end position="705"/>
    </location>
</feature>
<feature type="domain" description="Chitin-binding type-2" evidence="9">
    <location>
        <begin position="757"/>
        <end position="814"/>
    </location>
</feature>
<keyword evidence="6" id="KW-0325">Glycoprotein</keyword>
<accession>A0A8R1HHE8</accession>
<keyword evidence="1" id="KW-0217">Developmental protein</keyword>
<keyword evidence="5" id="KW-1015">Disulfide bond</keyword>
<evidence type="ECO:0000256" key="4">
    <source>
        <dbReference type="ARBA" id="ARBA00022737"/>
    </source>
</evidence>
<evidence type="ECO:0000256" key="1">
    <source>
        <dbReference type="ARBA" id="ARBA00022473"/>
    </source>
</evidence>
<feature type="domain" description="Chitin-binding type-2" evidence="9">
    <location>
        <begin position="539"/>
        <end position="596"/>
    </location>
</feature>
<evidence type="ECO:0000256" key="2">
    <source>
        <dbReference type="ARBA" id="ARBA00022669"/>
    </source>
</evidence>
<feature type="signal peptide" evidence="8">
    <location>
        <begin position="1"/>
        <end position="18"/>
    </location>
</feature>
<dbReference type="Gene3D" id="2.170.140.10">
    <property type="entry name" value="Chitin binding domain"/>
    <property type="match status" value="7"/>
</dbReference>
<feature type="domain" description="Chitin-binding type-2" evidence="9">
    <location>
        <begin position="323"/>
        <end position="377"/>
    </location>
</feature>
<feature type="compositionally biased region" description="Low complexity" evidence="7">
    <location>
        <begin position="1006"/>
        <end position="1027"/>
    </location>
</feature>
<dbReference type="PROSITE" id="PS50940">
    <property type="entry name" value="CHIT_BIND_II"/>
    <property type="match status" value="10"/>
</dbReference>
<dbReference type="EnsemblMetazoa" id="CJA01668.1">
    <property type="protein sequence ID" value="CJA01668.1"/>
    <property type="gene ID" value="WBGene00120872"/>
</dbReference>
<evidence type="ECO:0000256" key="3">
    <source>
        <dbReference type="ARBA" id="ARBA00022729"/>
    </source>
</evidence>
<feature type="region of interest" description="Disordered" evidence="7">
    <location>
        <begin position="1001"/>
        <end position="1036"/>
    </location>
</feature>
<dbReference type="GO" id="GO:0008061">
    <property type="term" value="F:chitin binding"/>
    <property type="evidence" value="ECO:0007669"/>
    <property type="project" value="UniProtKB-KW"/>
</dbReference>
<feature type="domain" description="Chitin-binding type-2" evidence="9">
    <location>
        <begin position="25"/>
        <end position="80"/>
    </location>
</feature>
<dbReference type="Gene3D" id="3.20.20.80">
    <property type="entry name" value="Glycosidases"/>
    <property type="match status" value="3"/>
</dbReference>
<feature type="region of interest" description="Disordered" evidence="7">
    <location>
        <begin position="724"/>
        <end position="746"/>
    </location>
</feature>
<organism evidence="10 11">
    <name type="scientific">Caenorhabditis japonica</name>
    <dbReference type="NCBI Taxonomy" id="281687"/>
    <lineage>
        <taxon>Eukaryota</taxon>
        <taxon>Metazoa</taxon>
        <taxon>Ecdysozoa</taxon>
        <taxon>Nematoda</taxon>
        <taxon>Chromadorea</taxon>
        <taxon>Rhabditida</taxon>
        <taxon>Rhabditina</taxon>
        <taxon>Rhabditomorpha</taxon>
        <taxon>Rhabditoidea</taxon>
        <taxon>Rhabditidae</taxon>
        <taxon>Peloderinae</taxon>
        <taxon>Caenorhabditis</taxon>
    </lineage>
</organism>
<dbReference type="Proteomes" id="UP000005237">
    <property type="component" value="Unassembled WGS sequence"/>
</dbReference>
<feature type="domain" description="Chitin-binding type-2" evidence="9">
    <location>
        <begin position="188"/>
        <end position="245"/>
    </location>
</feature>
<feature type="domain" description="Chitin-binding type-2" evidence="9">
    <location>
        <begin position="404"/>
        <end position="458"/>
    </location>
</feature>
<dbReference type="InterPro" id="IPR002557">
    <property type="entry name" value="Chitin-bd_dom"/>
</dbReference>
<dbReference type="PANTHER" id="PTHR23301:SF0">
    <property type="entry name" value="CHITIN-BINDING TYPE-2 DOMAIN-CONTAINING PROTEIN-RELATED"/>
    <property type="match status" value="1"/>
</dbReference>
<evidence type="ECO:0000256" key="8">
    <source>
        <dbReference type="SAM" id="SignalP"/>
    </source>
</evidence>